<keyword evidence="3" id="KW-1185">Reference proteome</keyword>
<reference evidence="3" key="1">
    <citation type="journal article" date="2013" name="Genome Announc.">
        <title>Complete genome sequence of Mycoplasma cynos strain C142.</title>
        <authorList>
            <person name="Walker C.A."/>
            <person name="Mannering S.A."/>
            <person name="Shields S."/>
            <person name="Blake D.P."/>
            <person name="Brownlie J."/>
        </authorList>
    </citation>
    <scope>NUCLEOTIDE SEQUENCE [LARGE SCALE GENOMIC DNA]</scope>
    <source>
        <strain evidence="3">C142</strain>
    </source>
</reference>
<keyword evidence="1" id="KW-1133">Transmembrane helix</keyword>
<gene>
    <name evidence="2" type="primary">MCYN0329</name>
    <name evidence="2" type="ordered locus">MCYN_0329</name>
</gene>
<keyword evidence="1" id="KW-0472">Membrane</keyword>
<evidence type="ECO:0000313" key="2">
    <source>
        <dbReference type="EMBL" id="CCP24061.1"/>
    </source>
</evidence>
<protein>
    <submittedName>
        <fullName evidence="2">Uncharacterized protein</fullName>
    </submittedName>
</protein>
<feature type="transmembrane region" description="Helical" evidence="1">
    <location>
        <begin position="106"/>
        <end position="124"/>
    </location>
</feature>
<dbReference type="KEGG" id="mcy:MCYN_0329"/>
<accession>L0RWU6</accession>
<dbReference type="HOGENOM" id="CLU_1228776_0_0_14"/>
<dbReference type="Proteomes" id="UP000010466">
    <property type="component" value="Chromosome"/>
</dbReference>
<feature type="transmembrane region" description="Helical" evidence="1">
    <location>
        <begin position="6"/>
        <end position="26"/>
    </location>
</feature>
<name>L0RWU6_MYCC1</name>
<sequence>MILSITVNLLGCSLIGIVFIWFSILLKTKPLTKYFVEKNQYKFIKSLYNIESFSFSFSSIIIFFVYIKLLNSKLNVSLKFSSLFSLFLLIFLLISNEIDEIFLKSIIWSISPYLKSTILLANFFKPFLLFSMLLKNSSVSLIENEKVLGNKILNLIFLWFNNAQYSNKFLRYSVNNLSSYVSTILSSIIKKTSSFKLSLEVFDKKHFKNFIYISYITFYFYINFC</sequence>
<dbReference type="AlphaFoldDB" id="L0RWU6"/>
<evidence type="ECO:0000256" key="1">
    <source>
        <dbReference type="SAM" id="Phobius"/>
    </source>
</evidence>
<organism evidence="2 3">
    <name type="scientific">Mycoplasmopsis cynos (strain C142)</name>
    <name type="common">Mycoplasma cynos</name>
    <dbReference type="NCBI Taxonomy" id="1246955"/>
    <lineage>
        <taxon>Bacteria</taxon>
        <taxon>Bacillati</taxon>
        <taxon>Mycoplasmatota</taxon>
        <taxon>Mycoplasmoidales</taxon>
        <taxon>Metamycoplasmataceae</taxon>
        <taxon>Mycoplasmopsis</taxon>
    </lineage>
</organism>
<feature type="transmembrane region" description="Helical" evidence="1">
    <location>
        <begin position="47"/>
        <end position="70"/>
    </location>
</feature>
<proteinExistence type="predicted"/>
<feature type="transmembrane region" description="Helical" evidence="1">
    <location>
        <begin position="76"/>
        <end position="94"/>
    </location>
</feature>
<evidence type="ECO:0000313" key="3">
    <source>
        <dbReference type="Proteomes" id="UP000010466"/>
    </source>
</evidence>
<keyword evidence="1" id="KW-0812">Transmembrane</keyword>
<dbReference type="EMBL" id="HF559394">
    <property type="protein sequence ID" value="CCP24061.1"/>
    <property type="molecule type" value="Genomic_DNA"/>
</dbReference>